<feature type="transmembrane region" description="Helical" evidence="6">
    <location>
        <begin position="205"/>
        <end position="225"/>
    </location>
</feature>
<dbReference type="AlphaFoldDB" id="A0A3R7F2J3"/>
<evidence type="ECO:0000256" key="3">
    <source>
        <dbReference type="ARBA" id="ARBA00022692"/>
    </source>
</evidence>
<gene>
    <name evidence="7" type="ORF">CE154_001550</name>
</gene>
<feature type="transmembrane region" description="Helical" evidence="6">
    <location>
        <begin position="280"/>
        <end position="305"/>
    </location>
</feature>
<evidence type="ECO:0000313" key="7">
    <source>
        <dbReference type="EMBL" id="RKJ99836.1"/>
    </source>
</evidence>
<proteinExistence type="predicted"/>
<sequence length="315" mass="32885">MSVQRDPRTLLYASLLLVVLVVISTGNNYWLRLASNAALYVALASSWNIVGGFTGYPSFATAAFFGLGAYASAIAQTQGLSMPLAWAIAALIAALGAYALGLALLRLRGHYFAVGSLVVAEVLREVMAAGGEFTGGGMGLNLPLLQMPPQAQGQFFLGMFTMLAALSVLVSWIIERSRFGAGLRCIEQNEAAASMLGVNTTRYKSLALAISALLAGAAGALYANWINYIDPGDVFNVLLSVKPIVMALLGGVGTVAGPVIGAVGLVGLEEIVTRSFLDLTGVFFGLAVVVLVLFLPGGVVGLRWLKDRLAVREAA</sequence>
<feature type="transmembrane region" description="Helical" evidence="6">
    <location>
        <begin position="50"/>
        <end position="72"/>
    </location>
</feature>
<evidence type="ECO:0000256" key="5">
    <source>
        <dbReference type="ARBA" id="ARBA00023136"/>
    </source>
</evidence>
<dbReference type="PANTHER" id="PTHR30482">
    <property type="entry name" value="HIGH-AFFINITY BRANCHED-CHAIN AMINO ACID TRANSPORT SYSTEM PERMEASE"/>
    <property type="match status" value="1"/>
</dbReference>
<comment type="subcellular location">
    <subcellularLocation>
        <location evidence="1">Cell membrane</location>
        <topology evidence="1">Multi-pass membrane protein</topology>
    </subcellularLocation>
</comment>
<dbReference type="EMBL" id="NKDB02000001">
    <property type="protein sequence ID" value="RKJ99836.1"/>
    <property type="molecule type" value="Genomic_DNA"/>
</dbReference>
<keyword evidence="5 6" id="KW-0472">Membrane</keyword>
<feature type="transmembrane region" description="Helical" evidence="6">
    <location>
        <begin position="9"/>
        <end position="30"/>
    </location>
</feature>
<evidence type="ECO:0000256" key="6">
    <source>
        <dbReference type="SAM" id="Phobius"/>
    </source>
</evidence>
<feature type="transmembrane region" description="Helical" evidence="6">
    <location>
        <begin position="155"/>
        <end position="174"/>
    </location>
</feature>
<organism evidence="7 8">
    <name type="scientific">Alicycliphilus denitrificans</name>
    <dbReference type="NCBI Taxonomy" id="179636"/>
    <lineage>
        <taxon>Bacteria</taxon>
        <taxon>Pseudomonadati</taxon>
        <taxon>Pseudomonadota</taxon>
        <taxon>Betaproteobacteria</taxon>
        <taxon>Burkholderiales</taxon>
        <taxon>Comamonadaceae</taxon>
        <taxon>Alicycliphilus</taxon>
    </lineage>
</organism>
<name>A0A3R7F2J3_9BURK</name>
<evidence type="ECO:0000256" key="4">
    <source>
        <dbReference type="ARBA" id="ARBA00022989"/>
    </source>
</evidence>
<dbReference type="InterPro" id="IPR001851">
    <property type="entry name" value="ABC_transp_permease"/>
</dbReference>
<dbReference type="Proteomes" id="UP000216225">
    <property type="component" value="Unassembled WGS sequence"/>
</dbReference>
<dbReference type="GO" id="GO:0005886">
    <property type="term" value="C:plasma membrane"/>
    <property type="evidence" value="ECO:0007669"/>
    <property type="project" value="UniProtKB-SubCell"/>
</dbReference>
<dbReference type="Pfam" id="PF02653">
    <property type="entry name" value="BPD_transp_2"/>
    <property type="match status" value="1"/>
</dbReference>
<keyword evidence="3 6" id="KW-0812">Transmembrane</keyword>
<dbReference type="GO" id="GO:0015658">
    <property type="term" value="F:branched-chain amino acid transmembrane transporter activity"/>
    <property type="evidence" value="ECO:0007669"/>
    <property type="project" value="InterPro"/>
</dbReference>
<reference evidence="7 8" key="1">
    <citation type="submission" date="2018-09" db="EMBL/GenBank/DDBJ databases">
        <title>Genome comparison of Alicycliphilus sp. BQ1, a polyurethanolytic bacterium, with its closest phylogenetic relatives Alicycliphilus denitrificans BC and K601, unable to attack polyurethane.</title>
        <authorList>
            <person name="Loza-Tavera H."/>
            <person name="Lozano L."/>
            <person name="Cevallos M."/>
            <person name="Maya-Lucas O."/>
            <person name="Garcia-Mena J."/>
            <person name="Hernandez J."/>
        </authorList>
    </citation>
    <scope>NUCLEOTIDE SEQUENCE [LARGE SCALE GENOMIC DNA]</scope>
    <source>
        <strain evidence="7 8">BQ1</strain>
    </source>
</reference>
<evidence type="ECO:0000256" key="2">
    <source>
        <dbReference type="ARBA" id="ARBA00022475"/>
    </source>
</evidence>
<keyword evidence="2" id="KW-1003">Cell membrane</keyword>
<dbReference type="InterPro" id="IPR043428">
    <property type="entry name" value="LivM-like"/>
</dbReference>
<evidence type="ECO:0000313" key="8">
    <source>
        <dbReference type="Proteomes" id="UP000216225"/>
    </source>
</evidence>
<dbReference type="CDD" id="cd06581">
    <property type="entry name" value="TM_PBP1_LivM_like"/>
    <property type="match status" value="1"/>
</dbReference>
<comment type="caution">
    <text evidence="7">The sequence shown here is derived from an EMBL/GenBank/DDBJ whole genome shotgun (WGS) entry which is preliminary data.</text>
</comment>
<accession>A0A3R7F2J3</accession>
<dbReference type="PANTHER" id="PTHR30482:SF10">
    <property type="entry name" value="HIGH-AFFINITY BRANCHED-CHAIN AMINO ACID TRANSPORT PROTEIN BRAE"/>
    <property type="match status" value="1"/>
</dbReference>
<feature type="transmembrane region" description="Helical" evidence="6">
    <location>
        <begin position="84"/>
        <end position="105"/>
    </location>
</feature>
<feature type="transmembrane region" description="Helical" evidence="6">
    <location>
        <begin position="245"/>
        <end position="268"/>
    </location>
</feature>
<evidence type="ECO:0000256" key="1">
    <source>
        <dbReference type="ARBA" id="ARBA00004651"/>
    </source>
</evidence>
<keyword evidence="4 6" id="KW-1133">Transmembrane helix</keyword>
<protein>
    <submittedName>
        <fullName evidence="7">Branched-chain amino acid ABC transporter permease</fullName>
    </submittedName>
</protein>